<keyword evidence="1" id="KW-0812">Transmembrane</keyword>
<dbReference type="GO" id="GO:0044291">
    <property type="term" value="C:cell-cell contact zone"/>
    <property type="evidence" value="ECO:0007669"/>
    <property type="project" value="TreeGrafter"/>
</dbReference>
<dbReference type="EMBL" id="AZBU02000001">
    <property type="protein sequence ID" value="TMS34084.1"/>
    <property type="molecule type" value="Genomic_DNA"/>
</dbReference>
<comment type="caution">
    <text evidence="2">The sequence shown here is derived from an EMBL/GenBank/DDBJ whole genome shotgun (WGS) entry which is preliminary data.</text>
</comment>
<dbReference type="PANTHER" id="PTHR37415:SF2">
    <property type="entry name" value="EFF-1A-RELATED"/>
    <property type="match status" value="1"/>
</dbReference>
<dbReference type="Pfam" id="PF14884">
    <property type="entry name" value="EFF-AFF"/>
    <property type="match status" value="1"/>
</dbReference>
<dbReference type="Gene3D" id="2.60.40.3980">
    <property type="entry name" value="Cell-cell fusogen EFF/AFF, domain 3"/>
    <property type="match status" value="1"/>
</dbReference>
<name>A0A4U8UM39_STECR</name>
<dbReference type="AlphaFoldDB" id="A0A4U8UM39"/>
<dbReference type="InterPro" id="IPR029213">
    <property type="entry name" value="Fusogen_EFF/AFF"/>
</dbReference>
<evidence type="ECO:0000313" key="3">
    <source>
        <dbReference type="Proteomes" id="UP000298663"/>
    </source>
</evidence>
<sequence length="650" mass="73446">MLTCYITCLRGGELTFGDETVNTISLSYTFFAPSLERVDEPSSMRRTLLLPLLLLAAVAAGPITPEALTEVFNKMFPIAPPHCTKTPIVLSQISSVNAFVQRNIQMHLSLGLHRTVCFRLMDTTSGTPSTTTNISEETASAKSLLHTLTLSRLEHYHPVSQQYTFAIPEVKADCKCECNAQSDVCSAATHQFNMCKNEDGKISGRSELLLPDVLPEPTKRRMPSWKLAETLLRREIQALPEHVTAVKLEQPSTFAVFRYASYDWLAGRWVQNDTATIRTQLDGGNQNRYLDGKKSIELSVTAGGRASHQLESGMYFVRNTASGVQMEDLRRQPLNEITENNFDRLGWYRKDDDGKFYVNNGVVKISRIHSAKVENCQEQVYKSILDANHYIDRDSEESERFALADTVDRIYTWVQSARLYDVSRRHAIVTHSEGTNLQISLELNNDMHSNQVLSFFHNSSRIMDFTGTIIVDPHSNRYFNMSVYETSGILNGVVKRSTSPDSEEDFAFTVFVSDLNPSNKSYIVPLPAMITGGDRMICMRPDESPEERANCRIIAYRENPLIVDLIHNSWSELVGHCPECNQLSMDGFIKYLNPINWVKGVNSVADLIMMVSDVGAYVGCLLVSYFLITRCLLPLLRCWLCPVQFYSRRK</sequence>
<reference evidence="2 3" key="1">
    <citation type="journal article" date="2015" name="Genome Biol.">
        <title>Comparative genomics of Steinernema reveals deeply conserved gene regulatory networks.</title>
        <authorList>
            <person name="Dillman A.R."/>
            <person name="Macchietto M."/>
            <person name="Porter C.F."/>
            <person name="Rogers A."/>
            <person name="Williams B."/>
            <person name="Antoshechkin I."/>
            <person name="Lee M.M."/>
            <person name="Goodwin Z."/>
            <person name="Lu X."/>
            <person name="Lewis E.E."/>
            <person name="Goodrich-Blair H."/>
            <person name="Stock S.P."/>
            <person name="Adams B.J."/>
            <person name="Sternberg P.W."/>
            <person name="Mortazavi A."/>
        </authorList>
    </citation>
    <scope>NUCLEOTIDE SEQUENCE [LARGE SCALE GENOMIC DNA]</scope>
    <source>
        <strain evidence="2 3">ALL</strain>
    </source>
</reference>
<feature type="transmembrane region" description="Helical" evidence="1">
    <location>
        <begin position="616"/>
        <end position="640"/>
    </location>
</feature>
<dbReference type="GO" id="GO:0000768">
    <property type="term" value="P:syncytium formation by plasma membrane fusion"/>
    <property type="evidence" value="ECO:0007669"/>
    <property type="project" value="TreeGrafter"/>
</dbReference>
<organism evidence="2 3">
    <name type="scientific">Steinernema carpocapsae</name>
    <name type="common">Entomopathogenic nematode</name>
    <dbReference type="NCBI Taxonomy" id="34508"/>
    <lineage>
        <taxon>Eukaryota</taxon>
        <taxon>Metazoa</taxon>
        <taxon>Ecdysozoa</taxon>
        <taxon>Nematoda</taxon>
        <taxon>Chromadorea</taxon>
        <taxon>Rhabditida</taxon>
        <taxon>Tylenchina</taxon>
        <taxon>Panagrolaimomorpha</taxon>
        <taxon>Strongyloidoidea</taxon>
        <taxon>Steinernematidae</taxon>
        <taxon>Steinernema</taxon>
    </lineage>
</organism>
<proteinExistence type="predicted"/>
<dbReference type="InterPro" id="IPR043076">
    <property type="entry name" value="Fusogen_EFF/AFF_dom3"/>
</dbReference>
<evidence type="ECO:0000256" key="1">
    <source>
        <dbReference type="SAM" id="Phobius"/>
    </source>
</evidence>
<dbReference type="PANTHER" id="PTHR37415">
    <property type="entry name" value="EFF-1A"/>
    <property type="match status" value="1"/>
</dbReference>
<dbReference type="OrthoDB" id="5816567at2759"/>
<keyword evidence="1" id="KW-1133">Transmembrane helix</keyword>
<accession>A0A4U8UM39</accession>
<keyword evidence="3" id="KW-1185">Reference proteome</keyword>
<dbReference type="Gene3D" id="2.60.98.60">
    <property type="entry name" value="Cell-cell fusogen EFF/AFF, domain 1"/>
    <property type="match status" value="3"/>
</dbReference>
<protein>
    <submittedName>
        <fullName evidence="2">Uncharacterized protein</fullName>
    </submittedName>
</protein>
<evidence type="ECO:0000313" key="2">
    <source>
        <dbReference type="EMBL" id="TMS34084.1"/>
    </source>
</evidence>
<dbReference type="Proteomes" id="UP000298663">
    <property type="component" value="Unassembled WGS sequence"/>
</dbReference>
<keyword evidence="1" id="KW-0472">Membrane</keyword>
<gene>
    <name evidence="2" type="ORF">L596_001736</name>
</gene>
<reference evidence="2 3" key="2">
    <citation type="journal article" date="2019" name="G3 (Bethesda)">
        <title>Hybrid Assembly of the Genome of the Entomopathogenic Nematode Steinernema carpocapsae Identifies the X-Chromosome.</title>
        <authorList>
            <person name="Serra L."/>
            <person name="Macchietto M."/>
            <person name="Macias-Munoz A."/>
            <person name="McGill C.J."/>
            <person name="Rodriguez I.M."/>
            <person name="Rodriguez B."/>
            <person name="Murad R."/>
            <person name="Mortazavi A."/>
        </authorList>
    </citation>
    <scope>NUCLEOTIDE SEQUENCE [LARGE SCALE GENOMIC DNA]</scope>
    <source>
        <strain evidence="2 3">ALL</strain>
    </source>
</reference>
<dbReference type="STRING" id="34508.A0A4U8UM39"/>